<feature type="domain" description="HTTM-like" evidence="7">
    <location>
        <begin position="13"/>
        <end position="293"/>
    </location>
</feature>
<organism evidence="8 9">
    <name type="scientific">Aeromicrobium terrae</name>
    <dbReference type="NCBI Taxonomy" id="2498846"/>
    <lineage>
        <taxon>Bacteria</taxon>
        <taxon>Bacillati</taxon>
        <taxon>Actinomycetota</taxon>
        <taxon>Actinomycetes</taxon>
        <taxon>Propionibacteriales</taxon>
        <taxon>Nocardioidaceae</taxon>
        <taxon>Aeromicrobium</taxon>
    </lineage>
</organism>
<sequence>MSFVDTAMEWITGRRRAEYGLAVTRIVLGVIVWTQLVVNWGDRHYTWGDGAAWTEPVRSAKEWPSFLGLFSQVHGWGFDLAYVATIVAGILLMLGVYTRAASVLTLFLWVSLYVSNPFVGSGGDAVLRMVLLYLCFTDAGRHWSFDERLRERRGELRPWVPAWLTTTVHNVAVVLIIHQVVMVYVASAFWKVQSDKWMGGTAVYYPLQTEAYSPWGDLIHPFSSAAPIVAGATWTAIAIQLFFPVLLLYRPTRALALVVITGMHLGIGIFMGIMYFSLVMIAVDMMLISDASWKRGLHWLERQRERRRGGRNTDPDDSLNGFTGRHAPGGA</sequence>
<dbReference type="InterPro" id="IPR052964">
    <property type="entry name" value="Sporulation_signal_mat"/>
</dbReference>
<feature type="transmembrane region" description="Helical" evidence="6">
    <location>
        <begin position="20"/>
        <end position="38"/>
    </location>
</feature>
<feature type="transmembrane region" description="Helical" evidence="6">
    <location>
        <begin position="73"/>
        <end position="94"/>
    </location>
</feature>
<dbReference type="InterPro" id="IPR053934">
    <property type="entry name" value="HTTM_dom"/>
</dbReference>
<proteinExistence type="predicted"/>
<evidence type="ECO:0000256" key="4">
    <source>
        <dbReference type="ARBA" id="ARBA00023136"/>
    </source>
</evidence>
<protein>
    <submittedName>
        <fullName evidence="8">HTTM domain-containing protein</fullName>
    </submittedName>
</protein>
<dbReference type="OrthoDB" id="128729at2"/>
<evidence type="ECO:0000256" key="3">
    <source>
        <dbReference type="ARBA" id="ARBA00022989"/>
    </source>
</evidence>
<dbReference type="PANTHER" id="PTHR39535">
    <property type="entry name" value="SPORULATION-DELAYING PROTEIN SDPB"/>
    <property type="match status" value="1"/>
</dbReference>
<dbReference type="InterPro" id="IPR011020">
    <property type="entry name" value="HTTM-like"/>
</dbReference>
<keyword evidence="9" id="KW-1185">Reference proteome</keyword>
<keyword evidence="4 6" id="KW-0472">Membrane</keyword>
<dbReference type="EMBL" id="VDUX01000002">
    <property type="protein sequence ID" value="TXL61873.1"/>
    <property type="molecule type" value="Genomic_DNA"/>
</dbReference>
<accession>A0A5C8NN49</accession>
<dbReference type="RefSeq" id="WP_147684021.1">
    <property type="nucleotide sequence ID" value="NZ_VDUX01000002.1"/>
</dbReference>
<dbReference type="GO" id="GO:0012505">
    <property type="term" value="C:endomembrane system"/>
    <property type="evidence" value="ECO:0007669"/>
    <property type="project" value="UniProtKB-SubCell"/>
</dbReference>
<evidence type="ECO:0000313" key="9">
    <source>
        <dbReference type="Proteomes" id="UP000321571"/>
    </source>
</evidence>
<dbReference type="Proteomes" id="UP000321571">
    <property type="component" value="Unassembled WGS sequence"/>
</dbReference>
<feature type="transmembrane region" description="Helical" evidence="6">
    <location>
        <begin position="255"/>
        <end position="283"/>
    </location>
</feature>
<feature type="region of interest" description="Disordered" evidence="5">
    <location>
        <begin position="305"/>
        <end position="331"/>
    </location>
</feature>
<evidence type="ECO:0000256" key="6">
    <source>
        <dbReference type="SAM" id="Phobius"/>
    </source>
</evidence>
<reference evidence="8 9" key="1">
    <citation type="submission" date="2019-06" db="EMBL/GenBank/DDBJ databases">
        <title>Aeromicrobium sp. nov., isolated from a maize field.</title>
        <authorList>
            <person name="Lin S.-Y."/>
            <person name="Tsai C.-F."/>
            <person name="Young C.-C."/>
        </authorList>
    </citation>
    <scope>NUCLEOTIDE SEQUENCE [LARGE SCALE GENOMIC DNA]</scope>
    <source>
        <strain evidence="8 9">CC-CFT486</strain>
    </source>
</reference>
<dbReference type="PANTHER" id="PTHR39535:SF2">
    <property type="entry name" value="HTTM DOMAIN-CONTAINING PROTEIN"/>
    <property type="match status" value="1"/>
</dbReference>
<keyword evidence="3 6" id="KW-1133">Transmembrane helix</keyword>
<evidence type="ECO:0000256" key="1">
    <source>
        <dbReference type="ARBA" id="ARBA00004127"/>
    </source>
</evidence>
<dbReference type="SMART" id="SM00752">
    <property type="entry name" value="HTTM"/>
    <property type="match status" value="1"/>
</dbReference>
<name>A0A5C8NN49_9ACTN</name>
<feature type="transmembrane region" description="Helical" evidence="6">
    <location>
        <begin position="225"/>
        <end position="248"/>
    </location>
</feature>
<gene>
    <name evidence="8" type="ORF">FHP06_03880</name>
</gene>
<evidence type="ECO:0000256" key="5">
    <source>
        <dbReference type="SAM" id="MobiDB-lite"/>
    </source>
</evidence>
<feature type="transmembrane region" description="Helical" evidence="6">
    <location>
        <begin position="163"/>
        <end position="190"/>
    </location>
</feature>
<evidence type="ECO:0000259" key="7">
    <source>
        <dbReference type="SMART" id="SM00752"/>
    </source>
</evidence>
<comment type="subcellular location">
    <subcellularLocation>
        <location evidence="1">Endomembrane system</location>
        <topology evidence="1">Multi-pass membrane protein</topology>
    </subcellularLocation>
</comment>
<comment type="caution">
    <text evidence="8">The sequence shown here is derived from an EMBL/GenBank/DDBJ whole genome shotgun (WGS) entry which is preliminary data.</text>
</comment>
<evidence type="ECO:0000256" key="2">
    <source>
        <dbReference type="ARBA" id="ARBA00022692"/>
    </source>
</evidence>
<dbReference type="Pfam" id="PF05090">
    <property type="entry name" value="HTTM"/>
    <property type="match status" value="1"/>
</dbReference>
<evidence type="ECO:0000313" key="8">
    <source>
        <dbReference type="EMBL" id="TXL61873.1"/>
    </source>
</evidence>
<keyword evidence="2 6" id="KW-0812">Transmembrane</keyword>
<dbReference type="AlphaFoldDB" id="A0A5C8NN49"/>